<keyword evidence="2" id="KW-1185">Reference proteome</keyword>
<name>A0AAD8PR14_9PEZI</name>
<protein>
    <submittedName>
        <fullName evidence="1">Uncharacterized protein</fullName>
    </submittedName>
</protein>
<comment type="caution">
    <text evidence="1">The sequence shown here is derived from an EMBL/GenBank/DDBJ whole genome shotgun (WGS) entry which is preliminary data.</text>
</comment>
<evidence type="ECO:0000313" key="2">
    <source>
        <dbReference type="Proteomes" id="UP001230504"/>
    </source>
</evidence>
<dbReference type="AlphaFoldDB" id="A0AAD8PR14"/>
<organism evidence="1 2">
    <name type="scientific">Colletotrichum navitas</name>
    <dbReference type="NCBI Taxonomy" id="681940"/>
    <lineage>
        <taxon>Eukaryota</taxon>
        <taxon>Fungi</taxon>
        <taxon>Dikarya</taxon>
        <taxon>Ascomycota</taxon>
        <taxon>Pezizomycotina</taxon>
        <taxon>Sordariomycetes</taxon>
        <taxon>Hypocreomycetidae</taxon>
        <taxon>Glomerellales</taxon>
        <taxon>Glomerellaceae</taxon>
        <taxon>Colletotrichum</taxon>
        <taxon>Colletotrichum graminicola species complex</taxon>
    </lineage>
</organism>
<dbReference type="EMBL" id="JAHLJV010000070">
    <property type="protein sequence ID" value="KAK1579139.1"/>
    <property type="molecule type" value="Genomic_DNA"/>
</dbReference>
<dbReference type="GeneID" id="85442939"/>
<reference evidence="1" key="1">
    <citation type="submission" date="2021-06" db="EMBL/GenBank/DDBJ databases">
        <title>Comparative genomics, transcriptomics and evolutionary studies reveal genomic signatures of adaptation to plant cell wall in hemibiotrophic fungi.</title>
        <authorList>
            <consortium name="DOE Joint Genome Institute"/>
            <person name="Baroncelli R."/>
            <person name="Diaz J.F."/>
            <person name="Benocci T."/>
            <person name="Peng M."/>
            <person name="Battaglia E."/>
            <person name="Haridas S."/>
            <person name="Andreopoulos W."/>
            <person name="Labutti K."/>
            <person name="Pangilinan J."/>
            <person name="Floch G.L."/>
            <person name="Makela M.R."/>
            <person name="Henrissat B."/>
            <person name="Grigoriev I.V."/>
            <person name="Crouch J.A."/>
            <person name="De Vries R.P."/>
            <person name="Sukno S.A."/>
            <person name="Thon M.R."/>
        </authorList>
    </citation>
    <scope>NUCLEOTIDE SEQUENCE</scope>
    <source>
        <strain evidence="1">CBS 125086</strain>
    </source>
</reference>
<dbReference type="RefSeq" id="XP_060410290.1">
    <property type="nucleotide sequence ID" value="XM_060558699.1"/>
</dbReference>
<sequence length="99" mass="11082">MTRPGLPPLVFVPIPSALPQWSIPAEINRSRMRSSLGRRTMRQVDPRGKAGWIQEGVSTVVQGKRSHRVDQAPSVLSRDLAGHSRFPVTIVRAVVRQRH</sequence>
<proteinExistence type="predicted"/>
<dbReference type="Proteomes" id="UP001230504">
    <property type="component" value="Unassembled WGS sequence"/>
</dbReference>
<accession>A0AAD8PR14</accession>
<evidence type="ECO:0000313" key="1">
    <source>
        <dbReference type="EMBL" id="KAK1579139.1"/>
    </source>
</evidence>
<gene>
    <name evidence="1" type="ORF">LY79DRAFT_564882</name>
</gene>